<evidence type="ECO:0000256" key="1">
    <source>
        <dbReference type="SAM" id="MobiDB-lite"/>
    </source>
</evidence>
<feature type="region of interest" description="Disordered" evidence="1">
    <location>
        <begin position="125"/>
        <end position="200"/>
    </location>
</feature>
<name>A0AAD9V0P3_ACRCE</name>
<feature type="compositionally biased region" description="Low complexity" evidence="1">
    <location>
        <begin position="129"/>
        <end position="153"/>
    </location>
</feature>
<dbReference type="EMBL" id="JARQWQ010000055">
    <property type="protein sequence ID" value="KAK2556475.1"/>
    <property type="molecule type" value="Genomic_DNA"/>
</dbReference>
<dbReference type="AlphaFoldDB" id="A0AAD9V0P3"/>
<gene>
    <name evidence="2" type="ORF">P5673_021365</name>
</gene>
<accession>A0AAD9V0P3</accession>
<evidence type="ECO:0000313" key="3">
    <source>
        <dbReference type="Proteomes" id="UP001249851"/>
    </source>
</evidence>
<proteinExistence type="predicted"/>
<evidence type="ECO:0000313" key="2">
    <source>
        <dbReference type="EMBL" id="KAK2556475.1"/>
    </source>
</evidence>
<sequence>MGELFQLSVILHFPPEVYLRRGVGELAPLLVRALHENEISALQFLRGGLARVTVRSSAYREELLSSDFLFEDTPIPVTPADRPTISVYLRDLPVEISDGSVRSALESFGDVFSVRSTVYKDFPIDPVPDDSVPVDPVPATGSGDDGDLSSVSSDHPDPPAPDPIPSYPSLTVDDIPRRPRTKHTKRLSTQPTAFPFSSPKVPVIPRSKSVSFRKSQILIVSPSIARKSVGEESSVKKRDTISLRCTRLANPRGHIPSSNLICRPMANREDNGTKAIGYAVWSTCPKNW</sequence>
<protein>
    <submittedName>
        <fullName evidence="2">Uncharacterized protein</fullName>
    </submittedName>
</protein>
<organism evidence="2 3">
    <name type="scientific">Acropora cervicornis</name>
    <name type="common">Staghorn coral</name>
    <dbReference type="NCBI Taxonomy" id="6130"/>
    <lineage>
        <taxon>Eukaryota</taxon>
        <taxon>Metazoa</taxon>
        <taxon>Cnidaria</taxon>
        <taxon>Anthozoa</taxon>
        <taxon>Hexacorallia</taxon>
        <taxon>Scleractinia</taxon>
        <taxon>Astrocoeniina</taxon>
        <taxon>Acroporidae</taxon>
        <taxon>Acropora</taxon>
    </lineage>
</organism>
<comment type="caution">
    <text evidence="2">The sequence shown here is derived from an EMBL/GenBank/DDBJ whole genome shotgun (WGS) entry which is preliminary data.</text>
</comment>
<keyword evidence="3" id="KW-1185">Reference proteome</keyword>
<reference evidence="2" key="1">
    <citation type="journal article" date="2023" name="G3 (Bethesda)">
        <title>Whole genome assembly and annotation of the endangered Caribbean coral Acropora cervicornis.</title>
        <authorList>
            <person name="Selwyn J.D."/>
            <person name="Vollmer S.V."/>
        </authorList>
    </citation>
    <scope>NUCLEOTIDE SEQUENCE</scope>
    <source>
        <strain evidence="2">K2</strain>
    </source>
</reference>
<dbReference type="Proteomes" id="UP001249851">
    <property type="component" value="Unassembled WGS sequence"/>
</dbReference>
<reference evidence="2" key="2">
    <citation type="journal article" date="2023" name="Science">
        <title>Genomic signatures of disease resistance in endangered staghorn corals.</title>
        <authorList>
            <person name="Vollmer S.V."/>
            <person name="Selwyn J.D."/>
            <person name="Despard B.A."/>
            <person name="Roesel C.L."/>
        </authorList>
    </citation>
    <scope>NUCLEOTIDE SEQUENCE</scope>
    <source>
        <strain evidence="2">K2</strain>
    </source>
</reference>